<organism evidence="9 10">
    <name type="scientific">Bianquea renquensis</name>
    <dbReference type="NCBI Taxonomy" id="2763661"/>
    <lineage>
        <taxon>Bacteria</taxon>
        <taxon>Bacillati</taxon>
        <taxon>Bacillota</taxon>
        <taxon>Clostridia</taxon>
        <taxon>Eubacteriales</taxon>
        <taxon>Bianqueaceae</taxon>
        <taxon>Bianquea</taxon>
    </lineage>
</organism>
<feature type="transmembrane region" description="Helical" evidence="7">
    <location>
        <begin position="265"/>
        <end position="284"/>
    </location>
</feature>
<feature type="transmembrane region" description="Helical" evidence="7">
    <location>
        <begin position="147"/>
        <end position="168"/>
    </location>
</feature>
<keyword evidence="5 7" id="KW-1133">Transmembrane helix</keyword>
<keyword evidence="3" id="KW-1003">Cell membrane</keyword>
<dbReference type="EMBL" id="JACRSQ010000011">
    <property type="protein sequence ID" value="MBC8543631.1"/>
    <property type="molecule type" value="Genomic_DNA"/>
</dbReference>
<dbReference type="PANTHER" id="PTHR43744">
    <property type="entry name" value="ABC TRANSPORTER PERMEASE PROTEIN MG189-RELATED-RELATED"/>
    <property type="match status" value="1"/>
</dbReference>
<accession>A0A926DS71</accession>
<evidence type="ECO:0000256" key="4">
    <source>
        <dbReference type="ARBA" id="ARBA00022692"/>
    </source>
</evidence>
<evidence type="ECO:0000259" key="8">
    <source>
        <dbReference type="PROSITE" id="PS50928"/>
    </source>
</evidence>
<dbReference type="GO" id="GO:0005886">
    <property type="term" value="C:plasma membrane"/>
    <property type="evidence" value="ECO:0007669"/>
    <property type="project" value="UniProtKB-SubCell"/>
</dbReference>
<protein>
    <submittedName>
        <fullName evidence="9">Carbohydrate ABC transporter permease</fullName>
    </submittedName>
</protein>
<dbReference type="CDD" id="cd06261">
    <property type="entry name" value="TM_PBP2"/>
    <property type="match status" value="1"/>
</dbReference>
<dbReference type="InterPro" id="IPR000515">
    <property type="entry name" value="MetI-like"/>
</dbReference>
<evidence type="ECO:0000256" key="5">
    <source>
        <dbReference type="ARBA" id="ARBA00022989"/>
    </source>
</evidence>
<sequence length="299" mass="34219">MRSHHKGKIKSSAGDHVFQILNYTFFILFTLICVYPFYYLFINTISDNSLVNAGKIMFYPKGIHFRNYIDVMKLENLGTAAFNSVARTVLGTALSSIVCSYLAYFFTKQNLWMRKLWYRFTVATMYFSAGLIPTYLNLRMLGFMNNFLVYIIPGMISVYNMVLIKTYIESLPAELEESAEIDGAGYIRRFVSIVLPLSVPIIATVSLFTAVSQWNSFMDCLLYITKPQLYTLQYILQMYFRQAQQLAQQLEMGGDSAFQATPKGIQMTITMVITIPIICVYPFVQRYFVKGIMVGAIKG</sequence>
<feature type="transmembrane region" description="Helical" evidence="7">
    <location>
        <begin position="84"/>
        <end position="104"/>
    </location>
</feature>
<dbReference type="RefSeq" id="WP_177719674.1">
    <property type="nucleotide sequence ID" value="NZ_JACRSQ010000011.1"/>
</dbReference>
<dbReference type="AlphaFoldDB" id="A0A926DS71"/>
<evidence type="ECO:0000256" key="3">
    <source>
        <dbReference type="ARBA" id="ARBA00022475"/>
    </source>
</evidence>
<evidence type="ECO:0000313" key="9">
    <source>
        <dbReference type="EMBL" id="MBC8543631.1"/>
    </source>
</evidence>
<dbReference type="InterPro" id="IPR035906">
    <property type="entry name" value="MetI-like_sf"/>
</dbReference>
<feature type="domain" description="ABC transmembrane type-1" evidence="8">
    <location>
        <begin position="81"/>
        <end position="284"/>
    </location>
</feature>
<reference evidence="9" key="1">
    <citation type="submission" date="2020-08" db="EMBL/GenBank/DDBJ databases">
        <title>Genome public.</title>
        <authorList>
            <person name="Liu C."/>
            <person name="Sun Q."/>
        </authorList>
    </citation>
    <scope>NUCLEOTIDE SEQUENCE</scope>
    <source>
        <strain evidence="9">NSJ-32</strain>
    </source>
</reference>
<dbReference type="Pfam" id="PF00528">
    <property type="entry name" value="BPD_transp_1"/>
    <property type="match status" value="1"/>
</dbReference>
<comment type="similarity">
    <text evidence="7">Belongs to the binding-protein-dependent transport system permease family.</text>
</comment>
<evidence type="ECO:0000313" key="10">
    <source>
        <dbReference type="Proteomes" id="UP000657006"/>
    </source>
</evidence>
<keyword evidence="6 7" id="KW-0472">Membrane</keyword>
<feature type="transmembrane region" description="Helical" evidence="7">
    <location>
        <begin position="20"/>
        <end position="41"/>
    </location>
</feature>
<dbReference type="GO" id="GO:0055085">
    <property type="term" value="P:transmembrane transport"/>
    <property type="evidence" value="ECO:0007669"/>
    <property type="project" value="InterPro"/>
</dbReference>
<feature type="transmembrane region" description="Helical" evidence="7">
    <location>
        <begin position="189"/>
        <end position="211"/>
    </location>
</feature>
<keyword evidence="2 7" id="KW-0813">Transport</keyword>
<dbReference type="PANTHER" id="PTHR43744:SF9">
    <property type="entry name" value="POLYGALACTURONAN_RHAMNOGALACTURONAN TRANSPORT SYSTEM PERMEASE PROTEIN YTCP"/>
    <property type="match status" value="1"/>
</dbReference>
<evidence type="ECO:0000256" key="2">
    <source>
        <dbReference type="ARBA" id="ARBA00022448"/>
    </source>
</evidence>
<dbReference type="Proteomes" id="UP000657006">
    <property type="component" value="Unassembled WGS sequence"/>
</dbReference>
<comment type="caution">
    <text evidence="9">The sequence shown here is derived from an EMBL/GenBank/DDBJ whole genome shotgun (WGS) entry which is preliminary data.</text>
</comment>
<proteinExistence type="inferred from homology"/>
<keyword evidence="4 7" id="KW-0812">Transmembrane</keyword>
<feature type="transmembrane region" description="Helical" evidence="7">
    <location>
        <begin position="116"/>
        <end position="135"/>
    </location>
</feature>
<evidence type="ECO:0000256" key="1">
    <source>
        <dbReference type="ARBA" id="ARBA00004651"/>
    </source>
</evidence>
<dbReference type="SUPFAM" id="SSF161098">
    <property type="entry name" value="MetI-like"/>
    <property type="match status" value="1"/>
</dbReference>
<gene>
    <name evidence="9" type="ORF">H8730_08750</name>
</gene>
<name>A0A926DS71_9FIRM</name>
<keyword evidence="10" id="KW-1185">Reference proteome</keyword>
<evidence type="ECO:0000256" key="7">
    <source>
        <dbReference type="RuleBase" id="RU363032"/>
    </source>
</evidence>
<comment type="subcellular location">
    <subcellularLocation>
        <location evidence="1 7">Cell membrane</location>
        <topology evidence="1 7">Multi-pass membrane protein</topology>
    </subcellularLocation>
</comment>
<dbReference type="PROSITE" id="PS50928">
    <property type="entry name" value="ABC_TM1"/>
    <property type="match status" value="1"/>
</dbReference>
<dbReference type="Gene3D" id="1.10.3720.10">
    <property type="entry name" value="MetI-like"/>
    <property type="match status" value="1"/>
</dbReference>
<evidence type="ECO:0000256" key="6">
    <source>
        <dbReference type="ARBA" id="ARBA00023136"/>
    </source>
</evidence>